<dbReference type="GO" id="GO:0003678">
    <property type="term" value="F:DNA helicase activity"/>
    <property type="evidence" value="ECO:0007669"/>
    <property type="project" value="UniProtKB-EC"/>
</dbReference>
<dbReference type="SMART" id="SM00487">
    <property type="entry name" value="DEXDc"/>
    <property type="match status" value="1"/>
</dbReference>
<dbReference type="OrthoDB" id="5857104at2759"/>
<dbReference type="InterPro" id="IPR001650">
    <property type="entry name" value="Helicase_C-like"/>
</dbReference>
<dbReference type="PROSITE" id="PS51192">
    <property type="entry name" value="HELICASE_ATP_BIND_1"/>
    <property type="match status" value="1"/>
</dbReference>
<feature type="domain" description="Helicase C-terminal" evidence="13">
    <location>
        <begin position="940"/>
        <end position="1097"/>
    </location>
</feature>
<feature type="region of interest" description="Disordered" evidence="11">
    <location>
        <begin position="519"/>
        <end position="541"/>
    </location>
</feature>
<evidence type="ECO:0000256" key="7">
    <source>
        <dbReference type="ARBA" id="ARBA00022840"/>
    </source>
</evidence>
<keyword evidence="8" id="KW-0156">Chromatin regulator</keyword>
<evidence type="ECO:0000313" key="15">
    <source>
        <dbReference type="Proteomes" id="UP000250266"/>
    </source>
</evidence>
<keyword evidence="7" id="KW-0067">ATP-binding</keyword>
<dbReference type="InterPro" id="IPR000330">
    <property type="entry name" value="SNF2_N"/>
</dbReference>
<sequence length="1151" mass="128492">MDRDPIIDSSPMRLVNAGRRAVPETYDSADDSGDDLFEEQHFTEATIPLPGVQSSYFNRKPNNSTPFVTQPTQILSSPNATRTDTNSVVQVAASSPAIQRPSPSPMPQPSPLISAMAPPGTFLRRPISYVRPVVQIDLDLDDPPVEDDSEEDEITTRSNIKPSVFKSRKAHATRVEETPQKKSLDLSHFVFNGLGAQKRSAVDDLASAYAGPPRKRQQLQQARQVRPSRAKPVQADIELDDIPDFTVRRNVERMKALAPDKTYLELQDALAAKKGNYSDAMDLIFASEESIVISDHELSTTPAKTVAAKPTAKREIKAAKTIHEKFSNITASQAPADTLPKKRRLVQGRKNRSPSPIPTPKQLKRPIDTDEDEDSGVASASESEAEEEEPRDDSRDGRLLHFFNTCSEQELVDLSNQNAEIISYVLSKRPFKSLDAVRGVVMESQPSNNAKGKSRRTKAKPVGESLLNFSETMWAGYEAVDELCAKCKALGIPIAAEMEKWGVNVFGVSNDGGVDLVTLDDANSESNSSRDSGLGTPRSAVTDDNDLDVVVVKSHRKKPSFLKKPSNMAKDLELKNYQLVGLNWLYLLFKNQMSGILADDMGLGKTVQVIALISQLNLENIEGPHLIVVPGSTLENWLREFNKFSPELVVEPYYGSEKARASQRVEILRQKASIDAIVTTYDLAYKKEDNKFLRKCNPVVCVFDEGHTLKNGATKKYKELMRIQAEFRLLLTGTPLQNNLQELASILSFIMPDLFKELEEELSIVFKHKAKTTDGDHAALLSAQRVDRARKMIAPFVLRRKKAQVLKDLPKKICRVEYCELTPSQQQLYDKQLERQRKVLEDRAKGILVKDHANVMMQLRQAAIHPLLFRSIYDDDTLRKMSRSVKKEETFKDTDPDVVLEELEFYSDHQLHIFSMKYPTHMGKYALNNEEWMDSGKVKKLSELLIKFKRNGDRTLIFSQFTQVMDILEWVLDTLGMSFFRLDGTTPIPSRQDMFDEFYRDESIPVFMLSTKSGGAGINLACANKVIIFDSSFNPQDDIQAENRAHRVGQTREVEVVRLVTRGTIEEQIHALGVSKLALDNMVAGGDVTPPEGTTVDADEKGIAKGIEAVEDMLMAELKKEDSSSDGMKAGDLKTQYLTGLKAAGLDLSAA</sequence>
<dbReference type="FunFam" id="3.40.50.10810:FF:000014">
    <property type="entry name" value="SWI/SNF-related matrix-associated actin-dependent regulator of chromatin subfamily A containing DEAD/H box 1"/>
    <property type="match status" value="1"/>
</dbReference>
<dbReference type="PANTHER" id="PTHR10799">
    <property type="entry name" value="SNF2/RAD54 HELICASE FAMILY"/>
    <property type="match status" value="1"/>
</dbReference>
<evidence type="ECO:0000256" key="11">
    <source>
        <dbReference type="SAM" id="MobiDB-lite"/>
    </source>
</evidence>
<dbReference type="InterPro" id="IPR014001">
    <property type="entry name" value="Helicase_ATP-bd"/>
</dbReference>
<dbReference type="GO" id="GO:0005634">
    <property type="term" value="C:nucleus"/>
    <property type="evidence" value="ECO:0007669"/>
    <property type="project" value="UniProtKB-SubCell"/>
</dbReference>
<feature type="region of interest" description="Disordered" evidence="11">
    <location>
        <begin position="50"/>
        <end position="89"/>
    </location>
</feature>
<dbReference type="Gene3D" id="3.40.50.10810">
    <property type="entry name" value="Tandem AAA-ATPase domain"/>
    <property type="match status" value="1"/>
</dbReference>
<evidence type="ECO:0000256" key="10">
    <source>
        <dbReference type="ARBA" id="ARBA00023242"/>
    </source>
</evidence>
<dbReference type="Pfam" id="PF00271">
    <property type="entry name" value="Helicase_C"/>
    <property type="match status" value="1"/>
</dbReference>
<dbReference type="GO" id="GO:0005694">
    <property type="term" value="C:chromosome"/>
    <property type="evidence" value="ECO:0007669"/>
    <property type="project" value="UniProtKB-ARBA"/>
</dbReference>
<evidence type="ECO:0000256" key="9">
    <source>
        <dbReference type="ARBA" id="ARBA00023125"/>
    </source>
</evidence>
<comment type="subcellular location">
    <subcellularLocation>
        <location evidence="1">Nucleus</location>
    </subcellularLocation>
</comment>
<feature type="compositionally biased region" description="Acidic residues" evidence="11">
    <location>
        <begin position="139"/>
        <end position="153"/>
    </location>
</feature>
<feature type="region of interest" description="Disordered" evidence="11">
    <location>
        <begin position="327"/>
        <end position="397"/>
    </location>
</feature>
<dbReference type="AlphaFoldDB" id="A0A8E2JFJ5"/>
<keyword evidence="5" id="KW-0378">Hydrolase</keyword>
<evidence type="ECO:0000259" key="13">
    <source>
        <dbReference type="PROSITE" id="PS51194"/>
    </source>
</evidence>
<evidence type="ECO:0000256" key="1">
    <source>
        <dbReference type="ARBA" id="ARBA00004123"/>
    </source>
</evidence>
<evidence type="ECO:0000313" key="14">
    <source>
        <dbReference type="EMBL" id="OCK80699.1"/>
    </source>
</evidence>
<dbReference type="GO" id="GO:0005524">
    <property type="term" value="F:ATP binding"/>
    <property type="evidence" value="ECO:0007669"/>
    <property type="project" value="UniProtKB-KW"/>
</dbReference>
<dbReference type="SUPFAM" id="SSF52540">
    <property type="entry name" value="P-loop containing nucleoside triphosphate hydrolases"/>
    <property type="match status" value="2"/>
</dbReference>
<dbReference type="EMBL" id="KV744949">
    <property type="protein sequence ID" value="OCK80699.1"/>
    <property type="molecule type" value="Genomic_DNA"/>
</dbReference>
<dbReference type="GO" id="GO:0003677">
    <property type="term" value="F:DNA binding"/>
    <property type="evidence" value="ECO:0007669"/>
    <property type="project" value="UniProtKB-KW"/>
</dbReference>
<reference evidence="14 15" key="1">
    <citation type="journal article" date="2016" name="Nat. Commun.">
        <title>Ectomycorrhizal ecology is imprinted in the genome of the dominant symbiotic fungus Cenococcum geophilum.</title>
        <authorList>
            <consortium name="DOE Joint Genome Institute"/>
            <person name="Peter M."/>
            <person name="Kohler A."/>
            <person name="Ohm R.A."/>
            <person name="Kuo A."/>
            <person name="Krutzmann J."/>
            <person name="Morin E."/>
            <person name="Arend M."/>
            <person name="Barry K.W."/>
            <person name="Binder M."/>
            <person name="Choi C."/>
            <person name="Clum A."/>
            <person name="Copeland A."/>
            <person name="Grisel N."/>
            <person name="Haridas S."/>
            <person name="Kipfer T."/>
            <person name="LaButti K."/>
            <person name="Lindquist E."/>
            <person name="Lipzen A."/>
            <person name="Maire R."/>
            <person name="Meier B."/>
            <person name="Mihaltcheva S."/>
            <person name="Molinier V."/>
            <person name="Murat C."/>
            <person name="Poggeler S."/>
            <person name="Quandt C.A."/>
            <person name="Sperisen C."/>
            <person name="Tritt A."/>
            <person name="Tisserant E."/>
            <person name="Crous P.W."/>
            <person name="Henrissat B."/>
            <person name="Nehls U."/>
            <person name="Egli S."/>
            <person name="Spatafora J.W."/>
            <person name="Grigoriev I.V."/>
            <person name="Martin F.M."/>
        </authorList>
    </citation>
    <scope>NUCLEOTIDE SEQUENCE [LARGE SCALE GENOMIC DNA]</scope>
    <source>
        <strain evidence="14 15">CBS 459.81</strain>
    </source>
</reference>
<dbReference type="CDD" id="cd18793">
    <property type="entry name" value="SF2_C_SNF"/>
    <property type="match status" value="1"/>
</dbReference>
<organism evidence="14 15">
    <name type="scientific">Lepidopterella palustris CBS 459.81</name>
    <dbReference type="NCBI Taxonomy" id="1314670"/>
    <lineage>
        <taxon>Eukaryota</taxon>
        <taxon>Fungi</taxon>
        <taxon>Dikarya</taxon>
        <taxon>Ascomycota</taxon>
        <taxon>Pezizomycotina</taxon>
        <taxon>Dothideomycetes</taxon>
        <taxon>Pleosporomycetidae</taxon>
        <taxon>Mytilinidiales</taxon>
        <taxon>Argynnaceae</taxon>
        <taxon>Lepidopterella</taxon>
    </lineage>
</organism>
<comment type="similarity">
    <text evidence="2">Belongs to the SNF2/RAD54 helicase family.</text>
</comment>
<proteinExistence type="inferred from homology"/>
<gene>
    <name evidence="14" type="ORF">K432DRAFT_381967</name>
</gene>
<keyword evidence="10" id="KW-0539">Nucleus</keyword>
<name>A0A8E2JFJ5_9PEZI</name>
<dbReference type="SMART" id="SM00490">
    <property type="entry name" value="HELICc"/>
    <property type="match status" value="1"/>
</dbReference>
<dbReference type="Proteomes" id="UP000250266">
    <property type="component" value="Unassembled WGS sequence"/>
</dbReference>
<dbReference type="GO" id="GO:0016787">
    <property type="term" value="F:hydrolase activity"/>
    <property type="evidence" value="ECO:0007669"/>
    <property type="project" value="UniProtKB-KW"/>
</dbReference>
<evidence type="ECO:0000256" key="4">
    <source>
        <dbReference type="ARBA" id="ARBA00022741"/>
    </source>
</evidence>
<dbReference type="PROSITE" id="PS51194">
    <property type="entry name" value="HELICASE_CTER"/>
    <property type="match status" value="1"/>
</dbReference>
<feature type="compositionally biased region" description="Basic residues" evidence="11">
    <location>
        <begin position="341"/>
        <end position="352"/>
    </location>
</feature>
<evidence type="ECO:0000256" key="3">
    <source>
        <dbReference type="ARBA" id="ARBA00012551"/>
    </source>
</evidence>
<evidence type="ECO:0000256" key="5">
    <source>
        <dbReference type="ARBA" id="ARBA00022801"/>
    </source>
</evidence>
<dbReference type="EC" id="3.6.4.12" evidence="3"/>
<dbReference type="InterPro" id="IPR049730">
    <property type="entry name" value="SNF2/RAD54-like_C"/>
</dbReference>
<feature type="region of interest" description="Disordered" evidence="11">
    <location>
        <begin position="139"/>
        <end position="179"/>
    </location>
</feature>
<keyword evidence="4" id="KW-0547">Nucleotide-binding</keyword>
<feature type="domain" description="Helicase ATP-binding" evidence="12">
    <location>
        <begin position="586"/>
        <end position="753"/>
    </location>
</feature>
<dbReference type="Pfam" id="PF00176">
    <property type="entry name" value="SNF2-rel_dom"/>
    <property type="match status" value="1"/>
</dbReference>
<keyword evidence="15" id="KW-1185">Reference proteome</keyword>
<dbReference type="InterPro" id="IPR038718">
    <property type="entry name" value="SNF2-like_sf"/>
</dbReference>
<keyword evidence="6" id="KW-0347">Helicase</keyword>
<dbReference type="Gene3D" id="3.40.50.300">
    <property type="entry name" value="P-loop containing nucleotide triphosphate hydrolases"/>
    <property type="match status" value="2"/>
</dbReference>
<evidence type="ECO:0000256" key="8">
    <source>
        <dbReference type="ARBA" id="ARBA00022853"/>
    </source>
</evidence>
<evidence type="ECO:0000256" key="6">
    <source>
        <dbReference type="ARBA" id="ARBA00022806"/>
    </source>
</evidence>
<protein>
    <recommendedName>
        <fullName evidence="3">DNA helicase</fullName>
        <ecNumber evidence="3">3.6.4.12</ecNumber>
    </recommendedName>
</protein>
<keyword evidence="9" id="KW-0238">DNA-binding</keyword>
<accession>A0A8E2JFJ5</accession>
<feature type="compositionally biased region" description="Polar residues" evidence="11">
    <location>
        <begin position="52"/>
        <end position="89"/>
    </location>
</feature>
<evidence type="ECO:0000259" key="12">
    <source>
        <dbReference type="PROSITE" id="PS51192"/>
    </source>
</evidence>
<evidence type="ECO:0000256" key="2">
    <source>
        <dbReference type="ARBA" id="ARBA00007025"/>
    </source>
</evidence>
<dbReference type="GO" id="GO:0140658">
    <property type="term" value="F:ATP-dependent chromatin remodeler activity"/>
    <property type="evidence" value="ECO:0007669"/>
    <property type="project" value="UniProtKB-ARBA"/>
</dbReference>
<dbReference type="InterPro" id="IPR027417">
    <property type="entry name" value="P-loop_NTPase"/>
</dbReference>